<keyword evidence="2" id="KW-1185">Reference proteome</keyword>
<dbReference type="EMBL" id="FNEN01000018">
    <property type="protein sequence ID" value="SDJ16758.1"/>
    <property type="molecule type" value="Genomic_DNA"/>
</dbReference>
<protein>
    <submittedName>
        <fullName evidence="1">Sporulation protein YabP</fullName>
    </submittedName>
</protein>
<name>A0A1G8RIG5_9BACI</name>
<dbReference type="Proteomes" id="UP000198853">
    <property type="component" value="Unassembled WGS sequence"/>
</dbReference>
<dbReference type="InterPro" id="IPR038705">
    <property type="entry name" value="YabP_sf"/>
</dbReference>
<organism evidence="1 2">
    <name type="scientific">Natribacillus halophilus</name>
    <dbReference type="NCBI Taxonomy" id="549003"/>
    <lineage>
        <taxon>Bacteria</taxon>
        <taxon>Bacillati</taxon>
        <taxon>Bacillota</taxon>
        <taxon>Bacilli</taxon>
        <taxon>Bacillales</taxon>
        <taxon>Bacillaceae</taxon>
        <taxon>Natribacillus</taxon>
    </lineage>
</organism>
<evidence type="ECO:0000313" key="1">
    <source>
        <dbReference type="EMBL" id="SDJ16758.1"/>
    </source>
</evidence>
<dbReference type="PIRSF" id="PIRSF011576">
    <property type="entry name" value="YabP"/>
    <property type="match status" value="1"/>
</dbReference>
<evidence type="ECO:0000313" key="2">
    <source>
        <dbReference type="Proteomes" id="UP000198853"/>
    </source>
</evidence>
<dbReference type="InterPro" id="IPR012504">
    <property type="entry name" value="Spore_YabP"/>
</dbReference>
<dbReference type="NCBIfam" id="TIGR02892">
    <property type="entry name" value="spore_yabP"/>
    <property type="match status" value="1"/>
</dbReference>
<dbReference type="OrthoDB" id="9795125at2"/>
<accession>A0A1G8RIG5</accession>
<dbReference type="Pfam" id="PF07873">
    <property type="entry name" value="YabP"/>
    <property type="match status" value="1"/>
</dbReference>
<proteinExistence type="predicted"/>
<dbReference type="AlphaFoldDB" id="A0A1G8RIG5"/>
<dbReference type="InterPro" id="IPR022476">
    <property type="entry name" value="Spore_YabP/YqfC"/>
</dbReference>
<dbReference type="RefSeq" id="WP_090399521.1">
    <property type="nucleotide sequence ID" value="NZ_FNEN01000018.1"/>
</dbReference>
<dbReference type="Gene3D" id="2.60.40.2000">
    <property type="match status" value="1"/>
</dbReference>
<sequence length="102" mass="11438">MNDFGPQQRYKSEGSAPDHDIVLKGRKILEISGVKEVESFDSREILLETVMGYLAVRGKELYMKNLNVENGLASIEGKVDDLIYVDEHGHGKPKGFIGKLFK</sequence>
<reference evidence="1 2" key="1">
    <citation type="submission" date="2016-10" db="EMBL/GenBank/DDBJ databases">
        <authorList>
            <person name="de Groot N.N."/>
        </authorList>
    </citation>
    <scope>NUCLEOTIDE SEQUENCE [LARGE SCALE GENOMIC DNA]</scope>
    <source>
        <strain evidence="1 2">DSM 21771</strain>
    </source>
</reference>
<dbReference type="GO" id="GO:0030435">
    <property type="term" value="P:sporulation resulting in formation of a cellular spore"/>
    <property type="evidence" value="ECO:0007669"/>
    <property type="project" value="InterPro"/>
</dbReference>
<gene>
    <name evidence="1" type="ORF">SAMN04488123_11823</name>
</gene>